<reference evidence="2" key="1">
    <citation type="submission" date="2021-01" db="EMBL/GenBank/DDBJ databases">
        <title>Whole genome shotgun sequence of Spirilliplanes yamanashiensis NBRC 15828.</title>
        <authorList>
            <person name="Komaki H."/>
            <person name="Tamura T."/>
        </authorList>
    </citation>
    <scope>NUCLEOTIDE SEQUENCE</scope>
    <source>
        <strain evidence="2">NBRC 15828</strain>
    </source>
</reference>
<gene>
    <name evidence="2" type="ORF">Sya03_20180</name>
</gene>
<protein>
    <submittedName>
        <fullName evidence="2">Uncharacterized protein</fullName>
    </submittedName>
</protein>
<keyword evidence="3" id="KW-1185">Reference proteome</keyword>
<evidence type="ECO:0000313" key="3">
    <source>
        <dbReference type="Proteomes" id="UP000652013"/>
    </source>
</evidence>
<sequence>MAGDTADTGSNMPFAQWNENAQYASRHTESISDPYGAGVRGLSGENPVPGVAPARQADTRDHPG</sequence>
<accession>A0A8J4DIE4</accession>
<organism evidence="2 3">
    <name type="scientific">Spirilliplanes yamanashiensis</name>
    <dbReference type="NCBI Taxonomy" id="42233"/>
    <lineage>
        <taxon>Bacteria</taxon>
        <taxon>Bacillati</taxon>
        <taxon>Actinomycetota</taxon>
        <taxon>Actinomycetes</taxon>
        <taxon>Micromonosporales</taxon>
        <taxon>Micromonosporaceae</taxon>
        <taxon>Spirilliplanes</taxon>
    </lineage>
</organism>
<dbReference type="EMBL" id="BOOY01000014">
    <property type="protein sequence ID" value="GIJ02666.1"/>
    <property type="molecule type" value="Genomic_DNA"/>
</dbReference>
<dbReference type="AlphaFoldDB" id="A0A8J4DIE4"/>
<evidence type="ECO:0000256" key="1">
    <source>
        <dbReference type="SAM" id="MobiDB-lite"/>
    </source>
</evidence>
<feature type="region of interest" description="Disordered" evidence="1">
    <location>
        <begin position="1"/>
        <end position="64"/>
    </location>
</feature>
<name>A0A8J4DIE4_9ACTN</name>
<feature type="compositionally biased region" description="Polar residues" evidence="1">
    <location>
        <begin position="7"/>
        <end position="25"/>
    </location>
</feature>
<proteinExistence type="predicted"/>
<dbReference type="Proteomes" id="UP000652013">
    <property type="component" value="Unassembled WGS sequence"/>
</dbReference>
<comment type="caution">
    <text evidence="2">The sequence shown here is derived from an EMBL/GenBank/DDBJ whole genome shotgun (WGS) entry which is preliminary data.</text>
</comment>
<evidence type="ECO:0000313" key="2">
    <source>
        <dbReference type="EMBL" id="GIJ02666.1"/>
    </source>
</evidence>